<evidence type="ECO:0000313" key="1">
    <source>
        <dbReference type="EMBL" id="MBB5036771.1"/>
    </source>
</evidence>
<dbReference type="EMBL" id="JACHIF010000001">
    <property type="protein sequence ID" value="MBB5036771.1"/>
    <property type="molecule type" value="Genomic_DNA"/>
</dbReference>
<dbReference type="Proteomes" id="UP000534294">
    <property type="component" value="Unassembled WGS sequence"/>
</dbReference>
<accession>A0A7W8DPC2</accession>
<dbReference type="RefSeq" id="WP_184205933.1">
    <property type="nucleotide sequence ID" value="NZ_JACHIF010000001.1"/>
</dbReference>
<comment type="caution">
    <text evidence="1">The sequence shown here is derived from an EMBL/GenBank/DDBJ whole genome shotgun (WGS) entry which is preliminary data.</text>
</comment>
<protein>
    <submittedName>
        <fullName evidence="1">Uncharacterized protein</fullName>
    </submittedName>
</protein>
<keyword evidence="2" id="KW-1185">Reference proteome</keyword>
<organism evidence="1 2">
    <name type="scientific">Prosthecobacter dejongeii</name>
    <dbReference type="NCBI Taxonomy" id="48465"/>
    <lineage>
        <taxon>Bacteria</taxon>
        <taxon>Pseudomonadati</taxon>
        <taxon>Verrucomicrobiota</taxon>
        <taxon>Verrucomicrobiia</taxon>
        <taxon>Verrucomicrobiales</taxon>
        <taxon>Verrucomicrobiaceae</taxon>
        <taxon>Prosthecobacter</taxon>
    </lineage>
</organism>
<dbReference type="AlphaFoldDB" id="A0A7W8DPC2"/>
<reference evidence="1 2" key="1">
    <citation type="submission" date="2020-08" db="EMBL/GenBank/DDBJ databases">
        <title>Genomic Encyclopedia of Type Strains, Phase IV (KMG-IV): sequencing the most valuable type-strain genomes for metagenomic binning, comparative biology and taxonomic classification.</title>
        <authorList>
            <person name="Goeker M."/>
        </authorList>
    </citation>
    <scope>NUCLEOTIDE SEQUENCE [LARGE SCALE GENOMIC DNA]</scope>
    <source>
        <strain evidence="1 2">DSM 12251</strain>
    </source>
</reference>
<sequence>MPDTPSPQEETDRLCVALHKRLTQLFFDVSTESDGSYKPNYMRKQVGDLGGYDAACNLVMCTGGTSGFHKLIGLQLPKLTVEYIILTGPWRDIMPDEVVERARNRLQEVGVVVP</sequence>
<evidence type="ECO:0000313" key="2">
    <source>
        <dbReference type="Proteomes" id="UP000534294"/>
    </source>
</evidence>
<name>A0A7W8DPC2_9BACT</name>
<gene>
    <name evidence="1" type="ORF">HNQ64_001005</name>
</gene>
<proteinExistence type="predicted"/>